<dbReference type="Proteomes" id="UP001166093">
    <property type="component" value="Unassembled WGS sequence"/>
</dbReference>
<comment type="caution">
    <text evidence="12">The sequence shown here is derived from an EMBL/GenBank/DDBJ whole genome shotgun (WGS) entry which is preliminary data.</text>
</comment>
<evidence type="ECO:0000259" key="11">
    <source>
        <dbReference type="SMART" id="SM00584"/>
    </source>
</evidence>
<evidence type="ECO:0000256" key="1">
    <source>
        <dbReference type="ARBA" id="ARBA00004156"/>
    </source>
</evidence>
<evidence type="ECO:0000256" key="9">
    <source>
        <dbReference type="ARBA" id="ARBA00046245"/>
    </source>
</evidence>
<keyword evidence="7" id="KW-0968">Cytoplasmic vesicle</keyword>
<reference evidence="12" key="1">
    <citation type="journal article" date="2021" name="Cell">
        <title>Tracing the genetic footprints of vertebrate landing in non-teleost ray-finned fishes.</title>
        <authorList>
            <person name="Bi X."/>
            <person name="Wang K."/>
            <person name="Yang L."/>
            <person name="Pan H."/>
            <person name="Jiang H."/>
            <person name="Wei Q."/>
            <person name="Fang M."/>
            <person name="Yu H."/>
            <person name="Zhu C."/>
            <person name="Cai Y."/>
            <person name="He Y."/>
            <person name="Gan X."/>
            <person name="Zeng H."/>
            <person name="Yu D."/>
            <person name="Zhu Y."/>
            <person name="Jiang H."/>
            <person name="Qiu Q."/>
            <person name="Yang H."/>
            <person name="Zhang Y.E."/>
            <person name="Wang W."/>
            <person name="Zhu M."/>
            <person name="He S."/>
            <person name="Zhang G."/>
        </authorList>
    </citation>
    <scope>NUCLEOTIDE SEQUENCE</scope>
    <source>
        <strain evidence="12">Pddl_001</strain>
    </source>
</reference>
<comment type="subcellular location">
    <subcellularLocation>
        <location evidence="1">Cytoplasmic vesicle membrane</location>
    </subcellularLocation>
    <subcellularLocation>
        <location evidence="2">Endomembrane system</location>
        <topology evidence="2">Peripheral membrane protein</topology>
    </subcellularLocation>
    <subcellularLocation>
        <location evidence="8">Synapse</location>
    </subcellularLocation>
</comment>
<feature type="domain" description="Rab-GAP TBC" evidence="10">
    <location>
        <begin position="42"/>
        <end position="261"/>
    </location>
</feature>
<evidence type="ECO:0000313" key="12">
    <source>
        <dbReference type="EMBL" id="MBN3274756.1"/>
    </source>
</evidence>
<dbReference type="Pfam" id="PF07534">
    <property type="entry name" value="TLD"/>
    <property type="match status" value="1"/>
</dbReference>
<keyword evidence="13" id="KW-1185">Reference proteome</keyword>
<proteinExistence type="predicted"/>
<comment type="subunit">
    <text evidence="3">Interacts with ARF6.</text>
</comment>
<dbReference type="Gene3D" id="1.10.472.80">
    <property type="entry name" value="Ypt/Rab-GAP domain of gyp1p, domain 3"/>
    <property type="match status" value="1"/>
</dbReference>
<evidence type="ECO:0000256" key="2">
    <source>
        <dbReference type="ARBA" id="ARBA00004184"/>
    </source>
</evidence>
<evidence type="ECO:0000256" key="3">
    <source>
        <dbReference type="ARBA" id="ARBA00011546"/>
    </source>
</evidence>
<dbReference type="SMART" id="SM00584">
    <property type="entry name" value="TLDc"/>
    <property type="match status" value="1"/>
</dbReference>
<dbReference type="InterPro" id="IPR000195">
    <property type="entry name" value="Rab-GAP-TBC_dom"/>
</dbReference>
<accession>A0ABS2XKE0</accession>
<keyword evidence="5" id="KW-0770">Synapse</keyword>
<evidence type="ECO:0000256" key="5">
    <source>
        <dbReference type="ARBA" id="ARBA00023018"/>
    </source>
</evidence>
<gene>
    <name evidence="12" type="primary">Tbc1d24_1</name>
    <name evidence="12" type="ORF">GTO93_0002781</name>
</gene>
<dbReference type="PANTHER" id="PTHR23354">
    <property type="entry name" value="NUCLEOLAR PROTEIN 7/ESTROGEN RECEPTOR COACTIVATOR-RELATED"/>
    <property type="match status" value="1"/>
</dbReference>
<evidence type="ECO:0000313" key="13">
    <source>
        <dbReference type="Proteomes" id="UP001166093"/>
    </source>
</evidence>
<dbReference type="PANTHER" id="PTHR23354:SF122">
    <property type="entry name" value="GTPASE-ACTIVATING PROTEIN SKYWALKER"/>
    <property type="match status" value="1"/>
</dbReference>
<feature type="non-terminal residue" evidence="12">
    <location>
        <position position="1"/>
    </location>
</feature>
<dbReference type="InterPro" id="IPR006571">
    <property type="entry name" value="TLDc_dom"/>
</dbReference>
<evidence type="ECO:0000256" key="8">
    <source>
        <dbReference type="ARBA" id="ARBA00034103"/>
    </source>
</evidence>
<dbReference type="SMART" id="SM00164">
    <property type="entry name" value="TBC"/>
    <property type="match status" value="1"/>
</dbReference>
<name>A0ABS2XKE0_POLSP</name>
<evidence type="ECO:0000256" key="7">
    <source>
        <dbReference type="ARBA" id="ARBA00023329"/>
    </source>
</evidence>
<sequence length="467" mass="53101">MADVEYVCFVDRDKMGELCQNSGPGQLTCTDPRELKRLARQGHWAKNHSIRAQVYQQLIKGIPCRTVTPDAAVYRDIVDKVVGKRKASTMPLPEIVDGSPVPCYCLNGEGVRAAQKIVICIANQFPDISYCPVLPAIVALLLHFSQDEAECFEKVCRLLACNEPGRRMIDQTFLAYESSCMTFGDLASKYCPGAHKLILATSRSQDVLEVYSDWLRWIFGDLPLPFAARVLDVFLVEGYKILYRVALALLKFFRKMRAEVLEESGGAVGAGGDLQDEMQIFVQRVGKFVTPEKLLEKAFGIRLFNRKEIRLLQMANEQSLKQKGITVKQKRRNVHLVVDTETFKSDIVSVKEMRDIWAWIPERFALCQPQLLFTTSEHGCSLNSFYAQSEGYEPTLLLIRTTEQESFTLHCRTGKKQNMQCSQTAAQAAWLMLNPLNKRNVFYDLGRTLEEHSESYDLIMIVYYSQN</sequence>
<evidence type="ECO:0000256" key="4">
    <source>
        <dbReference type="ARBA" id="ARBA00014206"/>
    </source>
</evidence>
<feature type="non-terminal residue" evidence="12">
    <location>
        <position position="467"/>
    </location>
</feature>
<evidence type="ECO:0000259" key="10">
    <source>
        <dbReference type="SMART" id="SM00164"/>
    </source>
</evidence>
<feature type="domain" description="TLDc" evidence="11">
    <location>
        <begin position="345"/>
        <end position="462"/>
    </location>
</feature>
<evidence type="ECO:0000256" key="6">
    <source>
        <dbReference type="ARBA" id="ARBA00023136"/>
    </source>
</evidence>
<organism evidence="12 13">
    <name type="scientific">Polyodon spathula</name>
    <name type="common">North American paddlefish</name>
    <name type="synonym">Squalus spathula</name>
    <dbReference type="NCBI Taxonomy" id="7913"/>
    <lineage>
        <taxon>Eukaryota</taxon>
        <taxon>Metazoa</taxon>
        <taxon>Chordata</taxon>
        <taxon>Craniata</taxon>
        <taxon>Vertebrata</taxon>
        <taxon>Euteleostomi</taxon>
        <taxon>Actinopterygii</taxon>
        <taxon>Chondrostei</taxon>
        <taxon>Acipenseriformes</taxon>
        <taxon>Polyodontidae</taxon>
        <taxon>Polyodon</taxon>
    </lineage>
</organism>
<keyword evidence="6" id="KW-0472">Membrane</keyword>
<comment type="function">
    <text evidence="9">May act as a GTPase-activating protein for Rab family protein(s). Involved in neuronal projections development, probably through a negative modulation of ARF6 function. Involved in the regulation of synaptic vesicle trafficking.</text>
</comment>
<protein>
    <recommendedName>
        <fullName evidence="4">TBC1 domain family member 24</fullName>
    </recommendedName>
</protein>
<dbReference type="EMBL" id="JAAWVQ010043769">
    <property type="protein sequence ID" value="MBN3274756.1"/>
    <property type="molecule type" value="Genomic_DNA"/>
</dbReference>
<dbReference type="SUPFAM" id="SSF47923">
    <property type="entry name" value="Ypt/Rab-GAP domain of gyp1p"/>
    <property type="match status" value="1"/>
</dbReference>
<dbReference type="InterPro" id="IPR035969">
    <property type="entry name" value="Rab-GAP_TBC_sf"/>
</dbReference>
<dbReference type="Pfam" id="PF00566">
    <property type="entry name" value="RabGAP-TBC"/>
    <property type="match status" value="1"/>
</dbReference>